<protein>
    <submittedName>
        <fullName evidence="2">Hypp6832 protein</fullName>
    </submittedName>
</protein>
<organism evidence="2 3">
    <name type="scientific">Branchiostoma lanceolatum</name>
    <name type="common">Common lancelet</name>
    <name type="synonym">Amphioxus lanceolatum</name>
    <dbReference type="NCBI Taxonomy" id="7740"/>
    <lineage>
        <taxon>Eukaryota</taxon>
        <taxon>Metazoa</taxon>
        <taxon>Chordata</taxon>
        <taxon>Cephalochordata</taxon>
        <taxon>Leptocardii</taxon>
        <taxon>Amphioxiformes</taxon>
        <taxon>Branchiostomatidae</taxon>
        <taxon>Branchiostoma</taxon>
    </lineage>
</organism>
<reference evidence="2" key="1">
    <citation type="submission" date="2022-01" db="EMBL/GenBank/DDBJ databases">
        <authorList>
            <person name="Braso-Vives M."/>
        </authorList>
    </citation>
    <scope>NUCLEOTIDE SEQUENCE</scope>
</reference>
<sequence>MLNWMTRIVVPATHLPPDDVGGDPQGLRQDLDESHILPNDDDIEAIKSRLAQRVTKVLGSNFKVIENLHDSAHPQAKRVEKSTFTPLEVLNLDEANDSDNIQILLQFAKNWSVGNSGHGLAAVKQLTTRTDATILNLLREADILARVCHMEWTLHGLLQKGRGRCDEISRGNVESQLDVTFGNGPHSDHQEAPVTGGQEEPAGEHQAPELPRPAAGAACEENEAIRRRMYKNFCSMISNL</sequence>
<keyword evidence="3" id="KW-1185">Reference proteome</keyword>
<feature type="region of interest" description="Disordered" evidence="1">
    <location>
        <begin position="178"/>
        <end position="218"/>
    </location>
</feature>
<accession>A0A8J9YVR1</accession>
<dbReference type="AlphaFoldDB" id="A0A8J9YVR1"/>
<evidence type="ECO:0000313" key="2">
    <source>
        <dbReference type="EMBL" id="CAH1242553.1"/>
    </source>
</evidence>
<gene>
    <name evidence="2" type="primary">Hypp6832</name>
    <name evidence="2" type="ORF">BLAG_LOCUS5842</name>
</gene>
<evidence type="ECO:0000313" key="3">
    <source>
        <dbReference type="Proteomes" id="UP000838412"/>
    </source>
</evidence>
<evidence type="ECO:0000256" key="1">
    <source>
        <dbReference type="SAM" id="MobiDB-lite"/>
    </source>
</evidence>
<name>A0A8J9YVR1_BRALA</name>
<dbReference type="OrthoDB" id="2980978at2759"/>
<dbReference type="EMBL" id="OV696697">
    <property type="protein sequence ID" value="CAH1242553.1"/>
    <property type="molecule type" value="Genomic_DNA"/>
</dbReference>
<proteinExistence type="predicted"/>
<dbReference type="Proteomes" id="UP000838412">
    <property type="component" value="Chromosome 12"/>
</dbReference>